<proteinExistence type="predicted"/>
<comment type="caution">
    <text evidence="1">The sequence shown here is derived from an EMBL/GenBank/DDBJ whole genome shotgun (WGS) entry which is preliminary data.</text>
</comment>
<sequence>MRLRGYRGSDADLLAGPWLPGELLGLPLADWPPLAAPTTVPPPADPGQELCIAPGLGFVRYTELDWVHRRARVEIGLHGVDGLDVLLKTVVAHGFLTLNLSRIHGWVTPLVDPPIGLLADVGFQREAVLPEATWLDGRPIDREIWGVVRND</sequence>
<keyword evidence="2" id="KW-1185">Reference proteome</keyword>
<name>A0A3E0GYR6_9PSEU</name>
<dbReference type="SUPFAM" id="SSF55729">
    <property type="entry name" value="Acyl-CoA N-acyltransferases (Nat)"/>
    <property type="match status" value="1"/>
</dbReference>
<evidence type="ECO:0008006" key="3">
    <source>
        <dbReference type="Google" id="ProtNLM"/>
    </source>
</evidence>
<evidence type="ECO:0000313" key="1">
    <source>
        <dbReference type="EMBL" id="REH35318.1"/>
    </source>
</evidence>
<reference evidence="1 2" key="1">
    <citation type="submission" date="2018-08" db="EMBL/GenBank/DDBJ databases">
        <title>Genomic Encyclopedia of Archaeal and Bacterial Type Strains, Phase II (KMG-II): from individual species to whole genera.</title>
        <authorList>
            <person name="Goeker M."/>
        </authorList>
    </citation>
    <scope>NUCLEOTIDE SEQUENCE [LARGE SCALE GENOMIC DNA]</scope>
    <source>
        <strain evidence="1 2">DSM 45791</strain>
    </source>
</reference>
<dbReference type="OrthoDB" id="3618747at2"/>
<accession>A0A3E0GYR6</accession>
<dbReference type="InterPro" id="IPR016181">
    <property type="entry name" value="Acyl_CoA_acyltransferase"/>
</dbReference>
<protein>
    <recommendedName>
        <fullName evidence="3">RimJ/RimL family protein N-acetyltransferase</fullName>
    </recommendedName>
</protein>
<dbReference type="Proteomes" id="UP000256269">
    <property type="component" value="Unassembled WGS sequence"/>
</dbReference>
<dbReference type="AlphaFoldDB" id="A0A3E0GYR6"/>
<gene>
    <name evidence="1" type="ORF">BCF44_118178</name>
</gene>
<organism evidence="1 2">
    <name type="scientific">Kutzneria buriramensis</name>
    <dbReference type="NCBI Taxonomy" id="1045776"/>
    <lineage>
        <taxon>Bacteria</taxon>
        <taxon>Bacillati</taxon>
        <taxon>Actinomycetota</taxon>
        <taxon>Actinomycetes</taxon>
        <taxon>Pseudonocardiales</taxon>
        <taxon>Pseudonocardiaceae</taxon>
        <taxon>Kutzneria</taxon>
    </lineage>
</organism>
<evidence type="ECO:0000313" key="2">
    <source>
        <dbReference type="Proteomes" id="UP000256269"/>
    </source>
</evidence>
<dbReference type="EMBL" id="QUNO01000018">
    <property type="protein sequence ID" value="REH35318.1"/>
    <property type="molecule type" value="Genomic_DNA"/>
</dbReference>
<dbReference type="Gene3D" id="3.40.630.30">
    <property type="match status" value="1"/>
</dbReference>
<dbReference type="RefSeq" id="WP_116180069.1">
    <property type="nucleotide sequence ID" value="NZ_CP144375.1"/>
</dbReference>